<dbReference type="CDD" id="cd00077">
    <property type="entry name" value="HDc"/>
    <property type="match status" value="1"/>
</dbReference>
<feature type="transmembrane region" description="Helical" evidence="2">
    <location>
        <begin position="473"/>
        <end position="491"/>
    </location>
</feature>
<dbReference type="AlphaFoldDB" id="A0A2U8E4U0"/>
<evidence type="ECO:0000256" key="1">
    <source>
        <dbReference type="SAM" id="MobiDB-lite"/>
    </source>
</evidence>
<feature type="domain" description="HD" evidence="3">
    <location>
        <begin position="561"/>
        <end position="660"/>
    </location>
</feature>
<dbReference type="InterPro" id="IPR006674">
    <property type="entry name" value="HD_domain"/>
</dbReference>
<dbReference type="Gene3D" id="1.10.3210.10">
    <property type="entry name" value="Hypothetical protein af1432"/>
    <property type="match status" value="1"/>
</dbReference>
<gene>
    <name evidence="4" type="ORF">CKA38_10205</name>
</gene>
<sequence>MSLIDTLRTLPGGGQQPRKRKTLVNSRVWKFLATHRLVTTLILIATASSIVFISYVGINSSSIPIYPNQVAGVQITANVAFDYVSHQQAELTREQIRNRVPRVYKLDDEPLKKFEAAIKDLLADLDTFEKRYPPEGAEDPVRTASFNALLVAFNARGPYNTTAAEVRTLLDIGDANRRREIAETALQTLREICKDGIQDNALAMMTASDGTSTLLRITRPGGESVERTVRTLENARSELRVSLASEGLRRRTIYTIARIFDNGLAPNIRFDEVATEALKMEATIKMPSPVVHVEKGQIIIENGKRVTSEQYEMLEAYRAYQLEHNTESSSADMQFLRRILVVLAMVLACAIYMRIEDPETLQSNGRLALLALVVVFNLALVRVTYWLSELPYFMHHSEAASILPYLAPTAIAPIIVVILIDAGSAIFMALLISVFTSVIYGNRLDVLVLTFFASIIATYQCRHVRRRSSIMRAALYGGIAVSCFALLFGIIDQQSFLGPDFTVPRQILTGLINGVITGVIVVGLLPIIETLFQRTTDITLLELTDYNHPLLRRMQMEAPGTYHHSLVVAQLAENAANAIGANPLLARVCALFHDIGKTNKPEYFTENQRDRANPHDENNPSLSALIIKAHVKDGVDLAIKNKLPRAVIDVIQQHHGTSLIRFFYHRALGEKRYQASGSASPIPHHGGTTPPVVVTRPPFAIQNSPGLDPVPVSESTYRYDGPRPQFKESAIILLADGVEAASRSMRKVTPQHLGELIDQIFRDRMDDEQLDDAPLTFADLNKIRNSFVLTLLNMLHSRVAYPPTEEKTVEQTNDKGTPPADALQPEPAK</sequence>
<dbReference type="InterPro" id="IPR011621">
    <property type="entry name" value="Metal-dep_PHydrolase_7TM_intra"/>
</dbReference>
<dbReference type="PANTHER" id="PTHR36442">
    <property type="entry name" value="CYCLIC-DI-AMP PHOSPHODIESTERASE PGPH"/>
    <property type="match status" value="1"/>
</dbReference>
<feature type="compositionally biased region" description="Basic and acidic residues" evidence="1">
    <location>
        <begin position="804"/>
        <end position="813"/>
    </location>
</feature>
<dbReference type="Pfam" id="PF01966">
    <property type="entry name" value="HD"/>
    <property type="match status" value="1"/>
</dbReference>
<dbReference type="Pfam" id="PF07697">
    <property type="entry name" value="7TMR-HDED"/>
    <property type="match status" value="1"/>
</dbReference>
<reference evidence="4 5" key="1">
    <citation type="journal article" date="2018" name="Syst. Appl. Microbiol.">
        <title>Ereboglobus luteus gen. nov. sp. nov. from cockroach guts, and new insights into the oxygen relationship of the genera Opitutus and Didymococcus (Verrucomicrobia: Opitutaceae).</title>
        <authorList>
            <person name="Tegtmeier D."/>
            <person name="Belitz A."/>
            <person name="Radek R."/>
            <person name="Heimerl T."/>
            <person name="Brune A."/>
        </authorList>
    </citation>
    <scope>NUCLEOTIDE SEQUENCE [LARGE SCALE GENOMIC DNA]</scope>
    <source>
        <strain evidence="4 5">Ho45</strain>
    </source>
</reference>
<dbReference type="Proteomes" id="UP000244896">
    <property type="component" value="Chromosome"/>
</dbReference>
<feature type="transmembrane region" description="Helical" evidence="2">
    <location>
        <begin position="335"/>
        <end position="355"/>
    </location>
</feature>
<dbReference type="PANTHER" id="PTHR36442:SF1">
    <property type="entry name" value="CYCLIC-DI-AMP PHOSPHODIESTERASE PGPH"/>
    <property type="match status" value="1"/>
</dbReference>
<dbReference type="InterPro" id="IPR003607">
    <property type="entry name" value="HD/PDEase_dom"/>
</dbReference>
<protein>
    <recommendedName>
        <fullName evidence="3">HD domain-containing protein</fullName>
    </recommendedName>
</protein>
<feature type="transmembrane region" description="Helical" evidence="2">
    <location>
        <begin position="511"/>
        <end position="532"/>
    </location>
</feature>
<keyword evidence="5" id="KW-1185">Reference proteome</keyword>
<dbReference type="InterPro" id="IPR052722">
    <property type="entry name" value="PgpH_phosphodiesterase"/>
</dbReference>
<keyword evidence="2" id="KW-0812">Transmembrane</keyword>
<dbReference type="SUPFAM" id="SSF109604">
    <property type="entry name" value="HD-domain/PDEase-like"/>
    <property type="match status" value="1"/>
</dbReference>
<dbReference type="InterPro" id="IPR011624">
    <property type="entry name" value="Metal-dep_PHydrolase_7TM_extra"/>
</dbReference>
<dbReference type="InterPro" id="IPR006675">
    <property type="entry name" value="HDIG_dom"/>
</dbReference>
<accession>A0A2U8E4U0</accession>
<feature type="region of interest" description="Disordered" evidence="1">
    <location>
        <begin position="803"/>
        <end position="829"/>
    </location>
</feature>
<dbReference type="KEGG" id="elut:CKA38_10205"/>
<organism evidence="4 5">
    <name type="scientific">Ereboglobus luteus</name>
    <dbReference type="NCBI Taxonomy" id="1796921"/>
    <lineage>
        <taxon>Bacteria</taxon>
        <taxon>Pseudomonadati</taxon>
        <taxon>Verrucomicrobiota</taxon>
        <taxon>Opitutia</taxon>
        <taxon>Opitutales</taxon>
        <taxon>Opitutaceae</taxon>
        <taxon>Ereboglobus</taxon>
    </lineage>
</organism>
<dbReference type="SMART" id="SM00471">
    <property type="entry name" value="HDc"/>
    <property type="match status" value="1"/>
</dbReference>
<dbReference type="RefSeq" id="WP_108825377.1">
    <property type="nucleotide sequence ID" value="NZ_CP023004.1"/>
</dbReference>
<dbReference type="Pfam" id="PF07698">
    <property type="entry name" value="7TM-7TMR_HD"/>
    <property type="match status" value="1"/>
</dbReference>
<dbReference type="NCBIfam" id="TIGR00277">
    <property type="entry name" value="HDIG"/>
    <property type="match status" value="1"/>
</dbReference>
<keyword evidence="2" id="KW-0472">Membrane</keyword>
<feature type="transmembrane region" description="Helical" evidence="2">
    <location>
        <begin position="37"/>
        <end position="58"/>
    </location>
</feature>
<evidence type="ECO:0000313" key="4">
    <source>
        <dbReference type="EMBL" id="AWI09564.1"/>
    </source>
</evidence>
<evidence type="ECO:0000256" key="2">
    <source>
        <dbReference type="SAM" id="Phobius"/>
    </source>
</evidence>
<keyword evidence="2" id="KW-1133">Transmembrane helix</keyword>
<evidence type="ECO:0000259" key="3">
    <source>
        <dbReference type="PROSITE" id="PS51831"/>
    </source>
</evidence>
<proteinExistence type="predicted"/>
<dbReference type="EMBL" id="CP023004">
    <property type="protein sequence ID" value="AWI09564.1"/>
    <property type="molecule type" value="Genomic_DNA"/>
</dbReference>
<dbReference type="PROSITE" id="PS51831">
    <property type="entry name" value="HD"/>
    <property type="match status" value="1"/>
</dbReference>
<dbReference type="OrthoDB" id="9806952at2"/>
<name>A0A2U8E4U0_9BACT</name>
<evidence type="ECO:0000313" key="5">
    <source>
        <dbReference type="Proteomes" id="UP000244896"/>
    </source>
</evidence>
<feature type="transmembrane region" description="Helical" evidence="2">
    <location>
        <begin position="367"/>
        <end position="387"/>
    </location>
</feature>